<dbReference type="InterPro" id="IPR012337">
    <property type="entry name" value="RNaseH-like_sf"/>
</dbReference>
<dbReference type="PANTHER" id="PTHR23044:SF61">
    <property type="entry name" value="3'-5' EXORIBONUCLEASE 1-RELATED"/>
    <property type="match status" value="1"/>
</dbReference>
<feature type="domain" description="Exonuclease" evidence="8">
    <location>
        <begin position="130"/>
        <end position="315"/>
    </location>
</feature>
<dbReference type="SMART" id="SM00479">
    <property type="entry name" value="EXOIII"/>
    <property type="match status" value="1"/>
</dbReference>
<evidence type="ECO:0000313" key="9">
    <source>
        <dbReference type="EMBL" id="CAH1783949.1"/>
    </source>
</evidence>
<feature type="region of interest" description="Disordered" evidence="7">
    <location>
        <begin position="356"/>
        <end position="377"/>
    </location>
</feature>
<name>A0A8S4NV41_OWEFU</name>
<dbReference type="GO" id="GO:0000175">
    <property type="term" value="F:3'-5'-RNA exonuclease activity"/>
    <property type="evidence" value="ECO:0007669"/>
    <property type="project" value="InterPro"/>
</dbReference>
<accession>A0A8S4NV41</accession>
<dbReference type="Gene3D" id="3.30.420.10">
    <property type="entry name" value="Ribonuclease H-like superfamily/Ribonuclease H"/>
    <property type="match status" value="1"/>
</dbReference>
<evidence type="ECO:0000256" key="6">
    <source>
        <dbReference type="ARBA" id="ARBA00023158"/>
    </source>
</evidence>
<evidence type="ECO:0000256" key="1">
    <source>
        <dbReference type="ARBA" id="ARBA00004496"/>
    </source>
</evidence>
<dbReference type="Gene3D" id="1.10.720.30">
    <property type="entry name" value="SAP domain"/>
    <property type="match status" value="1"/>
</dbReference>
<dbReference type="InterPro" id="IPR051274">
    <property type="entry name" value="3-5_Exoribonuclease"/>
</dbReference>
<dbReference type="InterPro" id="IPR036397">
    <property type="entry name" value="RNaseH_sf"/>
</dbReference>
<dbReference type="OrthoDB" id="448399at2759"/>
<evidence type="ECO:0000256" key="7">
    <source>
        <dbReference type="SAM" id="MobiDB-lite"/>
    </source>
</evidence>
<organism evidence="9 10">
    <name type="scientific">Owenia fusiformis</name>
    <name type="common">Polychaete worm</name>
    <dbReference type="NCBI Taxonomy" id="6347"/>
    <lineage>
        <taxon>Eukaryota</taxon>
        <taxon>Metazoa</taxon>
        <taxon>Spiralia</taxon>
        <taxon>Lophotrochozoa</taxon>
        <taxon>Annelida</taxon>
        <taxon>Polychaeta</taxon>
        <taxon>Sedentaria</taxon>
        <taxon>Canalipalpata</taxon>
        <taxon>Sabellida</taxon>
        <taxon>Oweniida</taxon>
        <taxon>Oweniidae</taxon>
        <taxon>Owenia</taxon>
    </lineage>
</organism>
<evidence type="ECO:0000256" key="5">
    <source>
        <dbReference type="ARBA" id="ARBA00022839"/>
    </source>
</evidence>
<dbReference type="Pfam" id="PF00929">
    <property type="entry name" value="RNase_T"/>
    <property type="match status" value="1"/>
</dbReference>
<dbReference type="PANTHER" id="PTHR23044">
    <property type="entry name" value="3'-5' EXONUCLEASE ERI1-RELATED"/>
    <property type="match status" value="1"/>
</dbReference>
<dbReference type="InterPro" id="IPR036361">
    <property type="entry name" value="SAP_dom_sf"/>
</dbReference>
<evidence type="ECO:0000259" key="8">
    <source>
        <dbReference type="SMART" id="SM00479"/>
    </source>
</evidence>
<dbReference type="GO" id="GO:0005730">
    <property type="term" value="C:nucleolus"/>
    <property type="evidence" value="ECO:0007669"/>
    <property type="project" value="TreeGrafter"/>
</dbReference>
<proteinExistence type="predicted"/>
<keyword evidence="10" id="KW-1185">Reference proteome</keyword>
<keyword evidence="3" id="KW-0540">Nuclease</keyword>
<dbReference type="Pfam" id="PF02037">
    <property type="entry name" value="SAP"/>
    <property type="match status" value="1"/>
</dbReference>
<dbReference type="InterPro" id="IPR047201">
    <property type="entry name" value="ERI-1_3'hExo-like"/>
</dbReference>
<evidence type="ECO:0000256" key="3">
    <source>
        <dbReference type="ARBA" id="ARBA00022722"/>
    </source>
</evidence>
<dbReference type="FunFam" id="3.30.420.10:FF:000034">
    <property type="entry name" value="3'-5' exoribonuclease 1"/>
    <property type="match status" value="1"/>
</dbReference>
<keyword evidence="4" id="KW-0378">Hydrolase</keyword>
<keyword evidence="5" id="KW-0269">Exonuclease</keyword>
<dbReference type="GO" id="GO:0003676">
    <property type="term" value="F:nucleic acid binding"/>
    <property type="evidence" value="ECO:0007669"/>
    <property type="project" value="InterPro"/>
</dbReference>
<dbReference type="GO" id="GO:0005737">
    <property type="term" value="C:cytoplasm"/>
    <property type="evidence" value="ECO:0007669"/>
    <property type="project" value="UniProtKB-SubCell"/>
</dbReference>
<protein>
    <recommendedName>
        <fullName evidence="8">Exonuclease domain-containing protein</fullName>
    </recommendedName>
</protein>
<evidence type="ECO:0000313" key="10">
    <source>
        <dbReference type="Proteomes" id="UP000749559"/>
    </source>
</evidence>
<reference evidence="9" key="1">
    <citation type="submission" date="2022-03" db="EMBL/GenBank/DDBJ databases">
        <authorList>
            <person name="Martin C."/>
        </authorList>
    </citation>
    <scope>NUCLEOTIDE SEQUENCE</scope>
</reference>
<evidence type="ECO:0000256" key="2">
    <source>
        <dbReference type="ARBA" id="ARBA00022490"/>
    </source>
</evidence>
<dbReference type="InterPro" id="IPR013520">
    <property type="entry name" value="Ribonucl_H"/>
</dbReference>
<dbReference type="AlphaFoldDB" id="A0A8S4NV41"/>
<comment type="subcellular location">
    <subcellularLocation>
        <location evidence="1">Cytoplasm</location>
    </subcellularLocation>
</comment>
<dbReference type="Proteomes" id="UP000749559">
    <property type="component" value="Unassembled WGS sequence"/>
</dbReference>
<dbReference type="SUPFAM" id="SSF53098">
    <property type="entry name" value="Ribonuclease H-like"/>
    <property type="match status" value="1"/>
</dbReference>
<evidence type="ECO:0000256" key="4">
    <source>
        <dbReference type="ARBA" id="ARBA00022801"/>
    </source>
</evidence>
<sequence>MTSSNKYEPLWAPMVQNSKMPVNLHYLGKNTNDVSIVRIINAICEILPDYVKKGEKLNSKSVKDSWSTKTNGEINKMNKDELRKQLTKLKLDSRGVKEVLKKRLKNHNMRLKLRQAEVQPCSGVDTFYEYLLVIDFEATCMEDNPTDYKHEIIEFPIVLIHTETLEIIDEYHSYVRPEVHPQLTRFCSQLTGISQATVSRAPIFKDVLENVNTWMEKHRLNKKETKFAIITDGPWDMSRFMYTQCQLSHLPIPKWARKWINLRKCYSNYYCVQRIKLASMLENLGMTFEGKPHSGIDDARNIAKIALRMLNDGCELRVNEMLFSRKLQKNSELVHQNNETVKDRESDWEVLNVTKKDAEMSSESDNETEPNFTPVDSDTNQFSIICNNIGAMKISNKNSKKETIIKQHTKAKKEVRSNTIEDEGIDDLLAYYRLQSS</sequence>
<comment type="caution">
    <text evidence="9">The sequence shown here is derived from an EMBL/GenBank/DDBJ whole genome shotgun (WGS) entry which is preliminary data.</text>
</comment>
<keyword evidence="2" id="KW-0963">Cytoplasm</keyword>
<dbReference type="GO" id="GO:0031047">
    <property type="term" value="P:regulatory ncRNA-mediated gene silencing"/>
    <property type="evidence" value="ECO:0007669"/>
    <property type="project" value="UniProtKB-KW"/>
</dbReference>
<gene>
    <name evidence="9" type="ORF">OFUS_LOCUS10217</name>
</gene>
<dbReference type="CDD" id="cd06133">
    <property type="entry name" value="ERI-1_3'hExo_like"/>
    <property type="match status" value="1"/>
</dbReference>
<keyword evidence="6" id="KW-0943">RNA-mediated gene silencing</keyword>
<dbReference type="EMBL" id="CAIIXF020000005">
    <property type="protein sequence ID" value="CAH1783949.1"/>
    <property type="molecule type" value="Genomic_DNA"/>
</dbReference>
<dbReference type="InterPro" id="IPR003034">
    <property type="entry name" value="SAP_dom"/>
</dbReference>